<dbReference type="AlphaFoldDB" id="A0AAD5V2V2"/>
<comment type="caution">
    <text evidence="1">The sequence shown here is derived from an EMBL/GenBank/DDBJ whole genome shotgun (WGS) entry which is preliminary data.</text>
</comment>
<dbReference type="EMBL" id="JANAWD010000346">
    <property type="protein sequence ID" value="KAJ3480970.1"/>
    <property type="molecule type" value="Genomic_DNA"/>
</dbReference>
<accession>A0AAD5V2V2</accession>
<reference evidence="1" key="1">
    <citation type="submission" date="2022-07" db="EMBL/GenBank/DDBJ databases">
        <title>Genome Sequence of Physisporinus lineatus.</title>
        <authorList>
            <person name="Buettner E."/>
        </authorList>
    </citation>
    <scope>NUCLEOTIDE SEQUENCE</scope>
    <source>
        <strain evidence="1">VT162</strain>
    </source>
</reference>
<name>A0AAD5V2V2_9APHY</name>
<keyword evidence="2" id="KW-1185">Reference proteome</keyword>
<protein>
    <submittedName>
        <fullName evidence="1">Uncharacterized protein</fullName>
    </submittedName>
</protein>
<gene>
    <name evidence="1" type="ORF">NLI96_g7979</name>
</gene>
<evidence type="ECO:0000313" key="1">
    <source>
        <dbReference type="EMBL" id="KAJ3480970.1"/>
    </source>
</evidence>
<organism evidence="1 2">
    <name type="scientific">Meripilus lineatus</name>
    <dbReference type="NCBI Taxonomy" id="2056292"/>
    <lineage>
        <taxon>Eukaryota</taxon>
        <taxon>Fungi</taxon>
        <taxon>Dikarya</taxon>
        <taxon>Basidiomycota</taxon>
        <taxon>Agaricomycotina</taxon>
        <taxon>Agaricomycetes</taxon>
        <taxon>Polyporales</taxon>
        <taxon>Meripilaceae</taxon>
        <taxon>Meripilus</taxon>
    </lineage>
</organism>
<evidence type="ECO:0000313" key="2">
    <source>
        <dbReference type="Proteomes" id="UP001212997"/>
    </source>
</evidence>
<sequence length="519" mass="59450">MSYIDDNRVKLGAKRSWSDPSGLYTSHWAKALAPRPARDPGYVDLSMSIEREPELTVALEQQWIKDEYFWAAFAPERPVYTGEFACLAFRNKQAPVEFSHGSWGLSDSMKETWRALENNLLHTARSLMSHSYAGFPLHMRCPNPPSKYGYTRGFGSTQRAQNALWASRTAFLSLMTFCSFLIACCNPFGVDTSDISMMNLREKMPSWAHYLLTKKSTPYIWVNALHSSWIACFSVPRIGGFVNTTFSKWQWPECVLRVLHRAELPLWFWFPKSSIDDAAPVFHTFFRLPTPPPSPKFSAIEVPPPEDSEPLWKAFFKKRDNEASAKEAKETNEHRRLRLERMKQVIVNGVPKAPGRKGPRVFEWEESVLLPGVYTRVAVPRNAVEDKWDEYTDEQKRYDSHRNEWDLCAMLGTNAPATRSSEEPFDYDEWGVPLDDGEHAAVTACHKEAVWKDPSSWLTIPHPNEVDRVRFDSLEVLMTTRYGLRSGAPQPPKPTPEKEIQKVKFALGFRFESSTAALD</sequence>
<proteinExistence type="predicted"/>
<dbReference type="Proteomes" id="UP001212997">
    <property type="component" value="Unassembled WGS sequence"/>
</dbReference>